<evidence type="ECO:0000313" key="2">
    <source>
        <dbReference type="EMBL" id="SHH94105.1"/>
    </source>
</evidence>
<dbReference type="CDD" id="cd04301">
    <property type="entry name" value="NAT_SF"/>
    <property type="match status" value="1"/>
</dbReference>
<proteinExistence type="predicted"/>
<organism evidence="2 3">
    <name type="scientific">Sporobacter termitidis DSM 10068</name>
    <dbReference type="NCBI Taxonomy" id="1123282"/>
    <lineage>
        <taxon>Bacteria</taxon>
        <taxon>Bacillati</taxon>
        <taxon>Bacillota</taxon>
        <taxon>Clostridia</taxon>
        <taxon>Eubacteriales</taxon>
        <taxon>Oscillospiraceae</taxon>
        <taxon>Sporobacter</taxon>
    </lineage>
</organism>
<gene>
    <name evidence="2" type="ORF">SAMN02745823_01552</name>
</gene>
<accession>A0A1M5X2P8</accession>
<dbReference type="AlphaFoldDB" id="A0A1M5X2P8"/>
<sequence>MGIEIAYLADHPEYIQTCASWIYGLWGSQSGGTYERALSKFTDGANKEALPITFLALHDSKPAGTVSVWNTEASRPDLTPWLSALYVHPFHRNKGISLRLIERLIAEAYRLEIKELFLVTEKAKALYERFCWTEVEPMATPYGEATLMKKQLE</sequence>
<evidence type="ECO:0000313" key="3">
    <source>
        <dbReference type="Proteomes" id="UP000183995"/>
    </source>
</evidence>
<evidence type="ECO:0000259" key="1">
    <source>
        <dbReference type="PROSITE" id="PS51186"/>
    </source>
</evidence>
<dbReference type="Pfam" id="PF00583">
    <property type="entry name" value="Acetyltransf_1"/>
    <property type="match status" value="1"/>
</dbReference>
<dbReference type="InterPro" id="IPR016181">
    <property type="entry name" value="Acyl_CoA_acyltransferase"/>
</dbReference>
<dbReference type="RefSeq" id="WP_073077391.1">
    <property type="nucleotide sequence ID" value="NZ_FQXV01000004.1"/>
</dbReference>
<dbReference type="InterPro" id="IPR000182">
    <property type="entry name" value="GNAT_dom"/>
</dbReference>
<protein>
    <submittedName>
        <fullName evidence="2">Acetyltransferase (GNAT) family protein</fullName>
    </submittedName>
</protein>
<keyword evidence="2" id="KW-0808">Transferase</keyword>
<reference evidence="2 3" key="1">
    <citation type="submission" date="2016-11" db="EMBL/GenBank/DDBJ databases">
        <authorList>
            <person name="Jaros S."/>
            <person name="Januszkiewicz K."/>
            <person name="Wedrychowicz H."/>
        </authorList>
    </citation>
    <scope>NUCLEOTIDE SEQUENCE [LARGE SCALE GENOMIC DNA]</scope>
    <source>
        <strain evidence="2 3">DSM 10068</strain>
    </source>
</reference>
<dbReference type="OrthoDB" id="9789053at2"/>
<dbReference type="Proteomes" id="UP000183995">
    <property type="component" value="Unassembled WGS sequence"/>
</dbReference>
<name>A0A1M5X2P8_9FIRM</name>
<dbReference type="Gene3D" id="3.40.630.30">
    <property type="match status" value="1"/>
</dbReference>
<keyword evidence="3" id="KW-1185">Reference proteome</keyword>
<dbReference type="GO" id="GO:0016747">
    <property type="term" value="F:acyltransferase activity, transferring groups other than amino-acyl groups"/>
    <property type="evidence" value="ECO:0007669"/>
    <property type="project" value="InterPro"/>
</dbReference>
<dbReference type="EMBL" id="FQXV01000004">
    <property type="protein sequence ID" value="SHH94105.1"/>
    <property type="molecule type" value="Genomic_DNA"/>
</dbReference>
<feature type="domain" description="N-acetyltransferase" evidence="1">
    <location>
        <begin position="3"/>
        <end position="153"/>
    </location>
</feature>
<dbReference type="SUPFAM" id="SSF55729">
    <property type="entry name" value="Acyl-CoA N-acyltransferases (Nat)"/>
    <property type="match status" value="1"/>
</dbReference>
<dbReference type="PROSITE" id="PS51186">
    <property type="entry name" value="GNAT"/>
    <property type="match status" value="1"/>
</dbReference>
<dbReference type="STRING" id="1123282.SAMN02745823_01552"/>